<dbReference type="Proteomes" id="UP000783588">
    <property type="component" value="Unassembled WGS sequence"/>
</dbReference>
<dbReference type="InterPro" id="IPR000182">
    <property type="entry name" value="GNAT_dom"/>
</dbReference>
<comment type="caution">
    <text evidence="2">The sequence shown here is derived from an EMBL/GenBank/DDBJ whole genome shotgun (WGS) entry which is preliminary data.</text>
</comment>
<organism evidence="2 3">
    <name type="scientific">Butyricicoccus intestinisimiae</name>
    <dbReference type="NCBI Taxonomy" id="2841509"/>
    <lineage>
        <taxon>Bacteria</taxon>
        <taxon>Bacillati</taxon>
        <taxon>Bacillota</taxon>
        <taxon>Clostridia</taxon>
        <taxon>Eubacteriales</taxon>
        <taxon>Butyricicoccaceae</taxon>
        <taxon>Butyricicoccus</taxon>
    </lineage>
</organism>
<dbReference type="InterPro" id="IPR051554">
    <property type="entry name" value="Acetyltransferase_Eis"/>
</dbReference>
<sequence>MIRFAAQQDLNAVIDLWTRCFPGDEAFREWFFANIYRSDVTLVDEEDGVLCAMVQMLPYQLRDSRGVRPVTYIYGACTAPEYRRQHRMDRLLQASFELDVKQGRAASILIPQEEWLYGFYEQFGYRTAFYVSDRIVTCAETQNTAGTLRRITGADIPALNRLYMQAQDMRLLRSQSDWEQQIALFDALGAGVYGLEQDGTLTAYAFVWNDGADKLWAQEICGVQQDELAQAILHQLHCRTLRLTGAGAKQKLGCIRYHDDTSVQNGYFNLLLN</sequence>
<gene>
    <name evidence="2" type="ORF">KQI75_02000</name>
</gene>
<dbReference type="RefSeq" id="WP_216469005.1">
    <property type="nucleotide sequence ID" value="NZ_JAHLQI010000001.1"/>
</dbReference>
<keyword evidence="3" id="KW-1185">Reference proteome</keyword>
<dbReference type="Pfam" id="PF13527">
    <property type="entry name" value="Acetyltransf_9"/>
    <property type="match status" value="1"/>
</dbReference>
<dbReference type="EMBL" id="JAHLQI010000001">
    <property type="protein sequence ID" value="MBU5489409.1"/>
    <property type="molecule type" value="Genomic_DNA"/>
</dbReference>
<dbReference type="PANTHER" id="PTHR37817:SF1">
    <property type="entry name" value="N-ACETYLTRANSFERASE EIS"/>
    <property type="match status" value="1"/>
</dbReference>
<accession>A0ABS6ENY4</accession>
<dbReference type="PANTHER" id="PTHR37817">
    <property type="entry name" value="N-ACETYLTRANSFERASE EIS"/>
    <property type="match status" value="1"/>
</dbReference>
<name>A0ABS6ENY4_9FIRM</name>
<dbReference type="PROSITE" id="PS51186">
    <property type="entry name" value="GNAT"/>
    <property type="match status" value="1"/>
</dbReference>
<protein>
    <submittedName>
        <fullName evidence="2">GNAT family N-acetyltransferase</fullName>
    </submittedName>
</protein>
<evidence type="ECO:0000259" key="1">
    <source>
        <dbReference type="PROSITE" id="PS51186"/>
    </source>
</evidence>
<feature type="domain" description="N-acetyltransferase" evidence="1">
    <location>
        <begin position="1"/>
        <end position="145"/>
    </location>
</feature>
<reference evidence="2 3" key="1">
    <citation type="submission" date="2021-06" db="EMBL/GenBank/DDBJ databases">
        <authorList>
            <person name="Sun Q."/>
            <person name="Li D."/>
        </authorList>
    </citation>
    <scope>NUCLEOTIDE SEQUENCE [LARGE SCALE GENOMIC DNA]</scope>
    <source>
        <strain evidence="2 3">MSJd-7</strain>
    </source>
</reference>
<evidence type="ECO:0000313" key="3">
    <source>
        <dbReference type="Proteomes" id="UP000783588"/>
    </source>
</evidence>
<evidence type="ECO:0000313" key="2">
    <source>
        <dbReference type="EMBL" id="MBU5489409.1"/>
    </source>
</evidence>
<proteinExistence type="predicted"/>